<evidence type="ECO:0000313" key="3">
    <source>
        <dbReference type="Proteomes" id="UP001179363"/>
    </source>
</evidence>
<reference evidence="2" key="1">
    <citation type="submission" date="2022-01" db="EMBL/GenBank/DDBJ databases">
        <title>Gillisia lutea sp. nov., isolated from marine plastic residues from the Malvarosa beach (Valencia, Spain).</title>
        <authorList>
            <person name="Vidal-Verdu A."/>
            <person name="Molina-Menor E."/>
            <person name="Satari L."/>
            <person name="Pascual J."/>
            <person name="Pereto J."/>
            <person name="Porcar M."/>
        </authorList>
    </citation>
    <scope>NUCLEOTIDE SEQUENCE</scope>
    <source>
        <strain evidence="2">M10.2A</strain>
    </source>
</reference>
<accession>A0ABS9EEQ7</accession>
<dbReference type="PANTHER" id="PTHR43861">
    <property type="entry name" value="TRANS-ACONITATE 2-METHYLTRANSFERASE-RELATED"/>
    <property type="match status" value="1"/>
</dbReference>
<dbReference type="Proteomes" id="UP001179363">
    <property type="component" value="Unassembled WGS sequence"/>
</dbReference>
<dbReference type="EMBL" id="JAKGTH010000006">
    <property type="protein sequence ID" value="MCF4100644.1"/>
    <property type="molecule type" value="Genomic_DNA"/>
</dbReference>
<dbReference type="InterPro" id="IPR029063">
    <property type="entry name" value="SAM-dependent_MTases_sf"/>
</dbReference>
<evidence type="ECO:0000256" key="1">
    <source>
        <dbReference type="ARBA" id="ARBA00022679"/>
    </source>
</evidence>
<sequence length="285" mass="33133">MKESVINTQKTHFLTCRDFTVSGEKFDLLLDVEKEMLVTSPKPDLEKLPEYYRSESYISHTDSKSSFTDKLYHLVKERMLLKKLKWINKKNPEKGSLLDIGAGTGDFLKVAQANGWEVEGVEPEETARKKAKEKGVILKSSLKEFKSDKFDVISMWHVLEHVPDLKTQILELEQLLKKDGLLVIAVPNYKSYDAEYYKEFWAAFDVPRHLWHFSQGSFKYLFKDKFRQIDSKGLIFDSFYVSLLSEKYKTGHSNLLKAAYVGLKSNLKAKSSSEYSSICYFFRKR</sequence>
<organism evidence="2 3">
    <name type="scientific">Gillisia lutea</name>
    <dbReference type="NCBI Taxonomy" id="2909668"/>
    <lineage>
        <taxon>Bacteria</taxon>
        <taxon>Pseudomonadati</taxon>
        <taxon>Bacteroidota</taxon>
        <taxon>Flavobacteriia</taxon>
        <taxon>Flavobacteriales</taxon>
        <taxon>Flavobacteriaceae</taxon>
        <taxon>Gillisia</taxon>
    </lineage>
</organism>
<dbReference type="CDD" id="cd02440">
    <property type="entry name" value="AdoMet_MTases"/>
    <property type="match status" value="1"/>
</dbReference>
<name>A0ABS9EEQ7_9FLAO</name>
<proteinExistence type="predicted"/>
<protein>
    <submittedName>
        <fullName evidence="2">Class I SAM-dependent methyltransferase</fullName>
    </submittedName>
</protein>
<dbReference type="GO" id="GO:0008168">
    <property type="term" value="F:methyltransferase activity"/>
    <property type="evidence" value="ECO:0007669"/>
    <property type="project" value="UniProtKB-KW"/>
</dbReference>
<dbReference type="RefSeq" id="WP_236132783.1">
    <property type="nucleotide sequence ID" value="NZ_JAKGTH010000006.1"/>
</dbReference>
<comment type="caution">
    <text evidence="2">The sequence shown here is derived from an EMBL/GenBank/DDBJ whole genome shotgun (WGS) entry which is preliminary data.</text>
</comment>
<keyword evidence="2" id="KW-0489">Methyltransferase</keyword>
<evidence type="ECO:0000313" key="2">
    <source>
        <dbReference type="EMBL" id="MCF4100644.1"/>
    </source>
</evidence>
<keyword evidence="1" id="KW-0808">Transferase</keyword>
<keyword evidence="3" id="KW-1185">Reference proteome</keyword>
<dbReference type="Gene3D" id="3.40.50.150">
    <property type="entry name" value="Vaccinia Virus protein VP39"/>
    <property type="match status" value="1"/>
</dbReference>
<dbReference type="SUPFAM" id="SSF53335">
    <property type="entry name" value="S-adenosyl-L-methionine-dependent methyltransferases"/>
    <property type="match status" value="1"/>
</dbReference>
<dbReference type="GO" id="GO:0032259">
    <property type="term" value="P:methylation"/>
    <property type="evidence" value="ECO:0007669"/>
    <property type="project" value="UniProtKB-KW"/>
</dbReference>
<dbReference type="Pfam" id="PF13489">
    <property type="entry name" value="Methyltransf_23"/>
    <property type="match status" value="1"/>
</dbReference>
<gene>
    <name evidence="2" type="ORF">L1I30_03095</name>
</gene>
<dbReference type="PANTHER" id="PTHR43861:SF3">
    <property type="entry name" value="PUTATIVE (AFU_ORTHOLOGUE AFUA_2G14390)-RELATED"/>
    <property type="match status" value="1"/>
</dbReference>